<dbReference type="PANTHER" id="PTHR21461">
    <property type="entry name" value="GLYCOSYLTRANSFERASE FAMILY 92 PROTEIN"/>
    <property type="match status" value="1"/>
</dbReference>
<dbReference type="GO" id="GO:0005737">
    <property type="term" value="C:cytoplasm"/>
    <property type="evidence" value="ECO:0000318"/>
    <property type="project" value="GO_Central"/>
</dbReference>
<dbReference type="CTD" id="20197827"/>
<accession>T1EMM7</accession>
<dbReference type="PANTHER" id="PTHR21461:SF87">
    <property type="entry name" value="GH12965P"/>
    <property type="match status" value="1"/>
</dbReference>
<keyword evidence="3" id="KW-0472">Membrane</keyword>
<dbReference type="EMBL" id="KB095811">
    <property type="protein sequence ID" value="ESO11949.1"/>
    <property type="molecule type" value="Genomic_DNA"/>
</dbReference>
<reference evidence="5" key="3">
    <citation type="submission" date="2015-06" db="UniProtKB">
        <authorList>
            <consortium name="EnsemblMetazoa"/>
        </authorList>
    </citation>
    <scope>IDENTIFICATION</scope>
</reference>
<evidence type="ECO:0000313" key="5">
    <source>
        <dbReference type="EnsemblMetazoa" id="HelroP158313"/>
    </source>
</evidence>
<dbReference type="OMA" id="FWASKLE"/>
<protein>
    <recommendedName>
        <fullName evidence="7">Glycosyltransferase family 92 protein</fullName>
    </recommendedName>
</protein>
<evidence type="ECO:0000256" key="3">
    <source>
        <dbReference type="ARBA" id="ARBA00022989"/>
    </source>
</evidence>
<sequence length="386" mass="45564">MRVKPWIYSCVKQSLTAFSILCFTCQVFNVYKCFQLKVSSGAFRYLSDDWKSSSNFASNSSVEKTWNEEHTVISLKDRLLLLGKPRNTTFIDNQKTVYIEGKLRKLPIWQHFLRYKKFEPQEDEFGETTEDYYFLVVVLQVRLYAYDKAKWSINELKQWFHYLLLAGVEHILICDHYASKDEMFKNHIKKYIDYQLVTYVEWSGVRNPMASQTKCYQRFIRRFKKYHLWHMAIDIDEYPFSPTDGQENFLVRYLQNVSEEISELSMDNYLMLGRGKRSENLVIKRITRMTKKPANYLSKPIYRPASVLSAAVHHNHLKHGLSRNAGNTLKMLHYWGGRDQHWGPDTAKTLNITEEMHLMSKFWASKLENSLLTFDEKSALSNSTGP</sequence>
<dbReference type="GO" id="GO:0016757">
    <property type="term" value="F:glycosyltransferase activity"/>
    <property type="evidence" value="ECO:0000318"/>
    <property type="project" value="GO_Central"/>
</dbReference>
<dbReference type="GO" id="GO:0016020">
    <property type="term" value="C:membrane"/>
    <property type="evidence" value="ECO:0007669"/>
    <property type="project" value="UniProtKB-SubCell"/>
</dbReference>
<dbReference type="KEGG" id="hro:HELRODRAFT_158313"/>
<name>T1EMM7_HELRO</name>
<evidence type="ECO:0008006" key="7">
    <source>
        <dbReference type="Google" id="ProtNLM"/>
    </source>
</evidence>
<reference evidence="4 6" key="2">
    <citation type="journal article" date="2013" name="Nature">
        <title>Insights into bilaterian evolution from three spiralian genomes.</title>
        <authorList>
            <person name="Simakov O."/>
            <person name="Marletaz F."/>
            <person name="Cho S.J."/>
            <person name="Edsinger-Gonzales E."/>
            <person name="Havlak P."/>
            <person name="Hellsten U."/>
            <person name="Kuo D.H."/>
            <person name="Larsson T."/>
            <person name="Lv J."/>
            <person name="Arendt D."/>
            <person name="Savage R."/>
            <person name="Osoegawa K."/>
            <person name="de Jong P."/>
            <person name="Grimwood J."/>
            <person name="Chapman J.A."/>
            <person name="Shapiro H."/>
            <person name="Aerts A."/>
            <person name="Otillar R.P."/>
            <person name="Terry A.Y."/>
            <person name="Boore J.L."/>
            <person name="Grigoriev I.V."/>
            <person name="Lindberg D.R."/>
            <person name="Seaver E.C."/>
            <person name="Weisblat D.A."/>
            <person name="Putnam N.H."/>
            <person name="Rokhsar D.S."/>
        </authorList>
    </citation>
    <scope>NUCLEOTIDE SEQUENCE</scope>
</reference>
<dbReference type="GeneID" id="20197827"/>
<evidence type="ECO:0000256" key="1">
    <source>
        <dbReference type="ARBA" id="ARBA00004167"/>
    </source>
</evidence>
<proteinExistence type="predicted"/>
<keyword evidence="6" id="KW-1185">Reference proteome</keyword>
<gene>
    <name evidence="5" type="primary">20197827</name>
    <name evidence="4" type="ORF">HELRODRAFT_158313</name>
</gene>
<organism evidence="5 6">
    <name type="scientific">Helobdella robusta</name>
    <name type="common">Californian leech</name>
    <dbReference type="NCBI Taxonomy" id="6412"/>
    <lineage>
        <taxon>Eukaryota</taxon>
        <taxon>Metazoa</taxon>
        <taxon>Spiralia</taxon>
        <taxon>Lophotrochozoa</taxon>
        <taxon>Annelida</taxon>
        <taxon>Clitellata</taxon>
        <taxon>Hirudinea</taxon>
        <taxon>Rhynchobdellida</taxon>
        <taxon>Glossiphoniidae</taxon>
        <taxon>Helobdella</taxon>
    </lineage>
</organism>
<dbReference type="AlphaFoldDB" id="T1EMM7"/>
<comment type="subcellular location">
    <subcellularLocation>
        <location evidence="1">Membrane</location>
        <topology evidence="1">Single-pass membrane protein</topology>
    </subcellularLocation>
</comment>
<dbReference type="EMBL" id="AMQM01000004">
    <property type="status" value="NOT_ANNOTATED_CDS"/>
    <property type="molecule type" value="Genomic_DNA"/>
</dbReference>
<keyword evidence="2" id="KW-0812">Transmembrane</keyword>
<evidence type="ECO:0000313" key="4">
    <source>
        <dbReference type="EMBL" id="ESO11949.1"/>
    </source>
</evidence>
<dbReference type="eggNOG" id="ENOG502SFFS">
    <property type="taxonomic scope" value="Eukaryota"/>
</dbReference>
<dbReference type="EnsemblMetazoa" id="HelroT158313">
    <property type="protein sequence ID" value="HelroP158313"/>
    <property type="gene ID" value="HelroG158313"/>
</dbReference>
<dbReference type="RefSeq" id="XP_009008669.1">
    <property type="nucleotide sequence ID" value="XM_009010421.1"/>
</dbReference>
<keyword evidence="3" id="KW-1133">Transmembrane helix</keyword>
<dbReference type="InParanoid" id="T1EMM7"/>
<reference evidence="6" key="1">
    <citation type="submission" date="2012-12" db="EMBL/GenBank/DDBJ databases">
        <authorList>
            <person name="Hellsten U."/>
            <person name="Grimwood J."/>
            <person name="Chapman J.A."/>
            <person name="Shapiro H."/>
            <person name="Aerts A."/>
            <person name="Otillar R.P."/>
            <person name="Terry A.Y."/>
            <person name="Boore J.L."/>
            <person name="Simakov O."/>
            <person name="Marletaz F."/>
            <person name="Cho S.-J."/>
            <person name="Edsinger-Gonzales E."/>
            <person name="Havlak P."/>
            <person name="Kuo D.-H."/>
            <person name="Larsson T."/>
            <person name="Lv J."/>
            <person name="Arendt D."/>
            <person name="Savage R."/>
            <person name="Osoegawa K."/>
            <person name="de Jong P."/>
            <person name="Lindberg D.R."/>
            <person name="Seaver E.C."/>
            <person name="Weisblat D.A."/>
            <person name="Putnam N.H."/>
            <person name="Grigoriev I.V."/>
            <person name="Rokhsar D.S."/>
        </authorList>
    </citation>
    <scope>NUCLEOTIDE SEQUENCE</scope>
</reference>
<dbReference type="OrthoDB" id="2019083at2759"/>
<dbReference type="HOGENOM" id="CLU_716259_0_0_1"/>
<dbReference type="Proteomes" id="UP000015101">
    <property type="component" value="Unassembled WGS sequence"/>
</dbReference>
<evidence type="ECO:0000313" key="6">
    <source>
        <dbReference type="Proteomes" id="UP000015101"/>
    </source>
</evidence>
<evidence type="ECO:0000256" key="2">
    <source>
        <dbReference type="ARBA" id="ARBA00022692"/>
    </source>
</evidence>